<dbReference type="EMBL" id="JAAGAX010000006">
    <property type="protein sequence ID" value="KAF2312144.1"/>
    <property type="molecule type" value="Genomic_DNA"/>
</dbReference>
<dbReference type="Proteomes" id="UP000467840">
    <property type="component" value="Chromosome 14"/>
</dbReference>
<organism evidence="2 3">
    <name type="scientific">Hevea brasiliensis</name>
    <name type="common">Para rubber tree</name>
    <name type="synonym">Siphonia brasiliensis</name>
    <dbReference type="NCBI Taxonomy" id="3981"/>
    <lineage>
        <taxon>Eukaryota</taxon>
        <taxon>Viridiplantae</taxon>
        <taxon>Streptophyta</taxon>
        <taxon>Embryophyta</taxon>
        <taxon>Tracheophyta</taxon>
        <taxon>Spermatophyta</taxon>
        <taxon>Magnoliopsida</taxon>
        <taxon>eudicotyledons</taxon>
        <taxon>Gunneridae</taxon>
        <taxon>Pentapetalae</taxon>
        <taxon>rosids</taxon>
        <taxon>fabids</taxon>
        <taxon>Malpighiales</taxon>
        <taxon>Euphorbiaceae</taxon>
        <taxon>Crotonoideae</taxon>
        <taxon>Micrandreae</taxon>
        <taxon>Hevea</taxon>
    </lineage>
</organism>
<name>A0A6A6MFT8_HEVBR</name>
<feature type="region of interest" description="Disordered" evidence="1">
    <location>
        <begin position="98"/>
        <end position="124"/>
    </location>
</feature>
<comment type="caution">
    <text evidence="2">The sequence shown here is derived from an EMBL/GenBank/DDBJ whole genome shotgun (WGS) entry which is preliminary data.</text>
</comment>
<sequence length="137" mass="15483">MEEENNDGVHFVVDIESSLVDMKNTSSQSIHVNNDDRGREVSEIISLPYVEMEFDSLDAVELFYKSFAKEKGEENDKMNVKYSRGDLDEITDIQPTNTLTPFNIGAPHVSQTKSRKKRVCKETTSGRFKSGIEVSMA</sequence>
<proteinExistence type="predicted"/>
<evidence type="ECO:0000313" key="2">
    <source>
        <dbReference type="EMBL" id="KAF2312144.1"/>
    </source>
</evidence>
<evidence type="ECO:0000313" key="3">
    <source>
        <dbReference type="Proteomes" id="UP000467840"/>
    </source>
</evidence>
<protein>
    <recommendedName>
        <fullName evidence="4">FAR1 domain-containing protein</fullName>
    </recommendedName>
</protein>
<dbReference type="AlphaFoldDB" id="A0A6A6MFT8"/>
<evidence type="ECO:0008006" key="4">
    <source>
        <dbReference type="Google" id="ProtNLM"/>
    </source>
</evidence>
<evidence type="ECO:0000256" key="1">
    <source>
        <dbReference type="SAM" id="MobiDB-lite"/>
    </source>
</evidence>
<gene>
    <name evidence="2" type="ORF">GH714_028266</name>
</gene>
<reference evidence="2 3" key="1">
    <citation type="journal article" date="2020" name="Mol. Plant">
        <title>The Chromosome-Based Rubber Tree Genome Provides New Insights into Spurge Genome Evolution and Rubber Biosynthesis.</title>
        <authorList>
            <person name="Liu J."/>
            <person name="Shi C."/>
            <person name="Shi C.C."/>
            <person name="Li W."/>
            <person name="Zhang Q.J."/>
            <person name="Zhang Y."/>
            <person name="Li K."/>
            <person name="Lu H.F."/>
            <person name="Shi C."/>
            <person name="Zhu S.T."/>
            <person name="Xiao Z.Y."/>
            <person name="Nan H."/>
            <person name="Yue Y."/>
            <person name="Zhu X.G."/>
            <person name="Wu Y."/>
            <person name="Hong X.N."/>
            <person name="Fan G.Y."/>
            <person name="Tong Y."/>
            <person name="Zhang D."/>
            <person name="Mao C.L."/>
            <person name="Liu Y.L."/>
            <person name="Hao S.J."/>
            <person name="Liu W.Q."/>
            <person name="Lv M.Q."/>
            <person name="Zhang H.B."/>
            <person name="Liu Y."/>
            <person name="Hu-Tang G.R."/>
            <person name="Wang J.P."/>
            <person name="Wang J.H."/>
            <person name="Sun Y.H."/>
            <person name="Ni S.B."/>
            <person name="Chen W.B."/>
            <person name="Zhang X.C."/>
            <person name="Jiao Y.N."/>
            <person name="Eichler E.E."/>
            <person name="Li G.H."/>
            <person name="Liu X."/>
            <person name="Gao L.Z."/>
        </authorList>
    </citation>
    <scope>NUCLEOTIDE SEQUENCE [LARGE SCALE GENOMIC DNA]</scope>
    <source>
        <strain evidence="3">cv. GT1</strain>
        <tissue evidence="2">Leaf</tissue>
    </source>
</reference>
<accession>A0A6A6MFT8</accession>
<keyword evidence="3" id="KW-1185">Reference proteome</keyword>